<dbReference type="GeneID" id="112127634"/>
<organism evidence="2 3">
    <name type="scientific">Cimex lectularius</name>
    <name type="common">Bed bug</name>
    <name type="synonym">Acanthia lectularia</name>
    <dbReference type="NCBI Taxonomy" id="79782"/>
    <lineage>
        <taxon>Eukaryota</taxon>
        <taxon>Metazoa</taxon>
        <taxon>Ecdysozoa</taxon>
        <taxon>Arthropoda</taxon>
        <taxon>Hexapoda</taxon>
        <taxon>Insecta</taxon>
        <taxon>Pterygota</taxon>
        <taxon>Neoptera</taxon>
        <taxon>Paraneoptera</taxon>
        <taxon>Hemiptera</taxon>
        <taxon>Heteroptera</taxon>
        <taxon>Panheteroptera</taxon>
        <taxon>Cimicomorpha</taxon>
        <taxon>Cimicidae</taxon>
        <taxon>Cimex</taxon>
    </lineage>
</organism>
<dbReference type="OMA" id="CANCIPL"/>
<sequence>MTACAEALHFHTEISQYIMDPGSKCPKPEAMFVCERVDHIVSRLQHLAIENAQLREVSKRNLTSEAQIDAIKAALSSAQAFDRIAAELHTAKSPSSVSPIKAIVSELTTCIDKIKKLDSATGNPPIEEHSQLAAGKGDAKNAWVLAKPNRRRRNKTTSDEATEGGAPMTQGNHRAKIEKAKLPDRIISNETILKAKEQQRKLIIVDLPEGMESRDLLNKVKEHLNPRFTKIRLDGIRSTARGGVAMKVDQEASKSAVLMVLSDTQLKPRHMGKRSPRILVLRVPKDTKVNELREEIVANNALEEHKHYIRPLHTVRHGKIAPSSRGWLRSHQKSETRWLVGKKIYFDYQSCTVRDYVGITRCFKCQCYGHGAPSCPKKEPVCDRCALAHDTRDCNAETLKCANCIPLGRDPSHAPGSRECEAHIRAVIKVKNGGLWRYGLDCYPCAIPAKQTLRPYRNVR</sequence>
<dbReference type="EnsemblMetazoa" id="XM_024228878.1">
    <property type="protein sequence ID" value="XP_024084646.1"/>
    <property type="gene ID" value="LOC112127634"/>
</dbReference>
<evidence type="ECO:0000313" key="3">
    <source>
        <dbReference type="Proteomes" id="UP000494040"/>
    </source>
</evidence>
<accession>A0A8I6SN37</accession>
<feature type="region of interest" description="Disordered" evidence="1">
    <location>
        <begin position="148"/>
        <end position="178"/>
    </location>
</feature>
<name>A0A8I6SN37_CIMLE</name>
<keyword evidence="3" id="KW-1185">Reference proteome</keyword>
<reference evidence="2" key="1">
    <citation type="submission" date="2022-01" db="UniProtKB">
        <authorList>
            <consortium name="EnsemblMetazoa"/>
        </authorList>
    </citation>
    <scope>IDENTIFICATION</scope>
</reference>
<evidence type="ECO:0000256" key="1">
    <source>
        <dbReference type="SAM" id="MobiDB-lite"/>
    </source>
</evidence>
<evidence type="ECO:0000313" key="2">
    <source>
        <dbReference type="EnsemblMetazoa" id="XP_024084646.1"/>
    </source>
</evidence>
<dbReference type="RefSeq" id="XP_024084646.1">
    <property type="nucleotide sequence ID" value="XM_024228878.1"/>
</dbReference>
<dbReference type="OrthoDB" id="6626910at2759"/>
<dbReference type="AlphaFoldDB" id="A0A8I6SN37"/>
<protein>
    <recommendedName>
        <fullName evidence="4">Gag-like protein</fullName>
    </recommendedName>
</protein>
<dbReference type="KEGG" id="clec:112127634"/>
<evidence type="ECO:0008006" key="4">
    <source>
        <dbReference type="Google" id="ProtNLM"/>
    </source>
</evidence>
<dbReference type="Proteomes" id="UP000494040">
    <property type="component" value="Unassembled WGS sequence"/>
</dbReference>
<proteinExistence type="predicted"/>